<dbReference type="STRING" id="1325564.NSJP_1040"/>
<reference evidence="2 3" key="1">
    <citation type="submission" date="2017-03" db="EMBL/GenBank/DDBJ databases">
        <authorList>
            <person name="Afonso C.L."/>
            <person name="Miller P.J."/>
            <person name="Scott M.A."/>
            <person name="Spackman E."/>
            <person name="Goraichik I."/>
            <person name="Dimitrov K.M."/>
            <person name="Suarez D.L."/>
            <person name="Swayne D.E."/>
        </authorList>
    </citation>
    <scope>NUCLEOTIDE SEQUENCE [LARGE SCALE GENOMIC DNA]</scope>
    <source>
        <strain evidence="2">Genome sequencing of Nitrospira japonica strain NJ11</strain>
    </source>
</reference>
<evidence type="ECO:0000313" key="2">
    <source>
        <dbReference type="EMBL" id="SLM47212.1"/>
    </source>
</evidence>
<organism evidence="2 3">
    <name type="scientific">Nitrospira japonica</name>
    <dbReference type="NCBI Taxonomy" id="1325564"/>
    <lineage>
        <taxon>Bacteria</taxon>
        <taxon>Pseudomonadati</taxon>
        <taxon>Nitrospirota</taxon>
        <taxon>Nitrospiria</taxon>
        <taxon>Nitrospirales</taxon>
        <taxon>Nitrospiraceae</taxon>
        <taxon>Nitrospira</taxon>
    </lineage>
</organism>
<dbReference type="KEGG" id="nja:NSJP_1040"/>
<feature type="region of interest" description="Disordered" evidence="1">
    <location>
        <begin position="1"/>
        <end position="25"/>
    </location>
</feature>
<keyword evidence="3" id="KW-1185">Reference proteome</keyword>
<dbReference type="RefSeq" id="WP_080885784.1">
    <property type="nucleotide sequence ID" value="NZ_LT828648.1"/>
</dbReference>
<evidence type="ECO:0000313" key="3">
    <source>
        <dbReference type="Proteomes" id="UP000192042"/>
    </source>
</evidence>
<dbReference type="InterPro" id="IPR021327">
    <property type="entry name" value="DUF2934"/>
</dbReference>
<accession>A0A1W1I2J6</accession>
<sequence length="67" mass="7451">MSKRTAKQPGSSGIKRVIFGTGGNGPNAQDLQQQIALRAYELYLERGAVDGRAEDDWFRAEREVRGQ</sequence>
<dbReference type="AlphaFoldDB" id="A0A1W1I2J6"/>
<dbReference type="Proteomes" id="UP000192042">
    <property type="component" value="Chromosome I"/>
</dbReference>
<evidence type="ECO:0008006" key="4">
    <source>
        <dbReference type="Google" id="ProtNLM"/>
    </source>
</evidence>
<dbReference type="EMBL" id="LT828648">
    <property type="protein sequence ID" value="SLM47212.1"/>
    <property type="molecule type" value="Genomic_DNA"/>
</dbReference>
<proteinExistence type="predicted"/>
<dbReference type="OrthoDB" id="9811127at2"/>
<dbReference type="Pfam" id="PF11154">
    <property type="entry name" value="DUF2934"/>
    <property type="match status" value="1"/>
</dbReference>
<evidence type="ECO:0000256" key="1">
    <source>
        <dbReference type="SAM" id="MobiDB-lite"/>
    </source>
</evidence>
<name>A0A1W1I2J6_9BACT</name>
<gene>
    <name evidence="2" type="ORF">NSJP_1040</name>
</gene>
<protein>
    <recommendedName>
        <fullName evidence="4">DUF2934 domain-containing protein</fullName>
    </recommendedName>
</protein>